<sequence>MRVLGICLVVAAAVFCGWSGLAWHQSAHSSSVRFAQARDQVRRDARREIAVLNTLDPRQSDAGLSRWLDASTGALRDSLRRTSAQDRQKAVKAGTAAEGTVTDLAVTELDTRAGTAQVIATVQVRLGASTTERKRFTAVLARTGAQWRLSSLTAVPVGA</sequence>
<evidence type="ECO:0008006" key="5">
    <source>
        <dbReference type="Google" id="ProtNLM"/>
    </source>
</evidence>
<evidence type="ECO:0000256" key="2">
    <source>
        <dbReference type="ARBA" id="ARBA00023136"/>
    </source>
</evidence>
<name>A0ABV5YV21_9ACTN</name>
<keyword evidence="2" id="KW-0472">Membrane</keyword>
<evidence type="ECO:0000313" key="4">
    <source>
        <dbReference type="Proteomes" id="UP001589627"/>
    </source>
</evidence>
<reference evidence="3 4" key="1">
    <citation type="submission" date="2024-09" db="EMBL/GenBank/DDBJ databases">
        <authorList>
            <person name="Sun Q."/>
            <person name="Mori K."/>
        </authorList>
    </citation>
    <scope>NUCLEOTIDE SEQUENCE [LARGE SCALE GENOMIC DNA]</scope>
    <source>
        <strain evidence="3 4">TBRC 0563</strain>
    </source>
</reference>
<gene>
    <name evidence="3" type="ORF">ACFFNX_42960</name>
</gene>
<dbReference type="RefSeq" id="WP_378212012.1">
    <property type="nucleotide sequence ID" value="NZ_JBHLZP010000602.1"/>
</dbReference>
<comment type="caution">
    <text evidence="3">The sequence shown here is derived from an EMBL/GenBank/DDBJ whole genome shotgun (WGS) entry which is preliminary data.</text>
</comment>
<organism evidence="3 4">
    <name type="scientific">Actinoallomurus acaciae</name>
    <dbReference type="NCBI Taxonomy" id="502577"/>
    <lineage>
        <taxon>Bacteria</taxon>
        <taxon>Bacillati</taxon>
        <taxon>Actinomycetota</taxon>
        <taxon>Actinomycetes</taxon>
        <taxon>Streptosporangiales</taxon>
        <taxon>Thermomonosporaceae</taxon>
        <taxon>Actinoallomurus</taxon>
    </lineage>
</organism>
<accession>A0ABV5YV21</accession>
<dbReference type="EMBL" id="JBHLZP010000602">
    <property type="protein sequence ID" value="MFB9838930.1"/>
    <property type="molecule type" value="Genomic_DNA"/>
</dbReference>
<protein>
    <recommendedName>
        <fullName evidence="5">Mce-associated membrane protein</fullName>
    </recommendedName>
</protein>
<proteinExistence type="predicted"/>
<evidence type="ECO:0000256" key="1">
    <source>
        <dbReference type="ARBA" id="ARBA00004370"/>
    </source>
</evidence>
<dbReference type="PANTHER" id="PTHR37042">
    <property type="entry name" value="OUTER MEMBRANE PROTEIN RV1973"/>
    <property type="match status" value="1"/>
</dbReference>
<dbReference type="PANTHER" id="PTHR37042:SF4">
    <property type="entry name" value="OUTER MEMBRANE PROTEIN RV1973"/>
    <property type="match status" value="1"/>
</dbReference>
<dbReference type="Proteomes" id="UP001589627">
    <property type="component" value="Unassembled WGS sequence"/>
</dbReference>
<evidence type="ECO:0000313" key="3">
    <source>
        <dbReference type="EMBL" id="MFB9838930.1"/>
    </source>
</evidence>
<keyword evidence="4" id="KW-1185">Reference proteome</keyword>
<comment type="subcellular location">
    <subcellularLocation>
        <location evidence="1">Membrane</location>
    </subcellularLocation>
</comment>